<proteinExistence type="predicted"/>
<dbReference type="Proteomes" id="UP000198729">
    <property type="component" value="Unassembled WGS sequence"/>
</dbReference>
<dbReference type="InterPro" id="IPR012334">
    <property type="entry name" value="Pectin_lyas_fold"/>
</dbReference>
<dbReference type="STRING" id="51642.NSMM_420014"/>
<dbReference type="SUPFAM" id="SSF51126">
    <property type="entry name" value="Pectin lyase-like"/>
    <property type="match status" value="1"/>
</dbReference>
<protein>
    <submittedName>
        <fullName evidence="1">Uncharacterized protein</fullName>
    </submittedName>
</protein>
<sequence length="452" mass="50425">MMDIRPFSTIGLLLAALLIMPVITQARQYTANPADYRLQLKKLQAGDQLSLSPGIYSQGLPIHQLKGQPDAPIVITGPTDGQRAVFIARPRHNTISIIDSRHVTLRHLELDGRSLPVDGVKCEGHAAWAHHITLEHLLIQRHDHNQQIVAISTKCPAWNWTIRHNIIQNAGTGLYLGDSDGKAPFIAGLIEHNLVTDTLGYNLQIKHQRGRPVIDGMPQQDQVTIIRHNVFAKASQNKDPTMARPNVLVGHWPLDGPGKNDRYLIYGNFFYENAQEALFQGEGNIAIYNNLFVNHHGNGVHIQPHHDIPRDIHIFFNTVLANGVGIHHAGGYPSNDPVITSNLVFTQRTSIPAGAMRLNMVSQYAEASKFLIAPFASVGKMNFAPLSAKLSESLLEKSSSTKSFEKFLHWQLDFDGNISNHRIGAYVHGRPVRWLPQLTVKPDMIQPEHRSR</sequence>
<dbReference type="Gene3D" id="2.160.20.10">
    <property type="entry name" value="Single-stranded right-handed beta-helix, Pectin lyase-like"/>
    <property type="match status" value="1"/>
</dbReference>
<gene>
    <name evidence="1" type="ORF">NSMM_420014</name>
</gene>
<evidence type="ECO:0000313" key="1">
    <source>
        <dbReference type="EMBL" id="SCZ85886.1"/>
    </source>
</evidence>
<keyword evidence="2" id="KW-1185">Reference proteome</keyword>
<evidence type="ECO:0000313" key="2">
    <source>
        <dbReference type="Proteomes" id="UP000198729"/>
    </source>
</evidence>
<accession>A0A1G5SFB0</accession>
<dbReference type="EMBL" id="FMWO01000050">
    <property type="protein sequence ID" value="SCZ85886.1"/>
    <property type="molecule type" value="Genomic_DNA"/>
</dbReference>
<dbReference type="SMART" id="SM00710">
    <property type="entry name" value="PbH1"/>
    <property type="match status" value="2"/>
</dbReference>
<reference evidence="1 2" key="1">
    <citation type="submission" date="2016-10" db="EMBL/GenBank/DDBJ databases">
        <authorList>
            <person name="de Groot N.N."/>
        </authorList>
    </citation>
    <scope>NUCLEOTIDE SEQUENCE [LARGE SCALE GENOMIC DNA]</scope>
    <source>
        <strain evidence="1">1</strain>
    </source>
</reference>
<dbReference type="InterPro" id="IPR006626">
    <property type="entry name" value="PbH1"/>
</dbReference>
<dbReference type="AlphaFoldDB" id="A0A1G5SFB0"/>
<dbReference type="RefSeq" id="WP_245654746.1">
    <property type="nucleotide sequence ID" value="NZ_FMWO01000050.1"/>
</dbReference>
<name>A0A1G5SFB0_9PROT</name>
<dbReference type="InterPro" id="IPR011050">
    <property type="entry name" value="Pectin_lyase_fold/virulence"/>
</dbReference>
<organism evidence="1 2">
    <name type="scientific">Nitrosomonas mobilis</name>
    <dbReference type="NCBI Taxonomy" id="51642"/>
    <lineage>
        <taxon>Bacteria</taxon>
        <taxon>Pseudomonadati</taxon>
        <taxon>Pseudomonadota</taxon>
        <taxon>Betaproteobacteria</taxon>
        <taxon>Nitrosomonadales</taxon>
        <taxon>Nitrosomonadaceae</taxon>
        <taxon>Nitrosomonas</taxon>
    </lineage>
</organism>